<dbReference type="GO" id="GO:0006457">
    <property type="term" value="P:protein folding"/>
    <property type="evidence" value="ECO:0007669"/>
    <property type="project" value="UniProtKB-UniRule"/>
</dbReference>
<evidence type="ECO:0000256" key="3">
    <source>
        <dbReference type="ARBA" id="ARBA00023186"/>
    </source>
</evidence>
<protein>
    <recommendedName>
        <fullName evidence="5 6">Prefoldin subunit alpha</fullName>
    </recommendedName>
    <alternativeName>
        <fullName evidence="5">GimC subunit alpha</fullName>
    </alternativeName>
</protein>
<reference evidence="8" key="1">
    <citation type="submission" date="2013-11" db="EMBL/GenBank/DDBJ databases">
        <title>Comparative genomics of Ignicoccus.</title>
        <authorList>
            <person name="Podar M."/>
        </authorList>
    </citation>
    <scope>NUCLEOTIDE SEQUENCE</scope>
    <source>
        <strain evidence="8">DSM 13166</strain>
    </source>
</reference>
<organism evidence="8 9">
    <name type="scientific">Ignicoccus pacificus DSM 13166</name>
    <dbReference type="NCBI Taxonomy" id="940294"/>
    <lineage>
        <taxon>Archaea</taxon>
        <taxon>Thermoproteota</taxon>
        <taxon>Thermoprotei</taxon>
        <taxon>Desulfurococcales</taxon>
        <taxon>Desulfurococcaceae</taxon>
        <taxon>Ignicoccus</taxon>
    </lineage>
</organism>
<dbReference type="GO" id="GO:0005737">
    <property type="term" value="C:cytoplasm"/>
    <property type="evidence" value="ECO:0007669"/>
    <property type="project" value="UniProtKB-SubCell"/>
</dbReference>
<evidence type="ECO:0000256" key="7">
    <source>
        <dbReference type="SAM" id="Coils"/>
    </source>
</evidence>
<evidence type="ECO:0000256" key="4">
    <source>
        <dbReference type="ARBA" id="ARBA00025077"/>
    </source>
</evidence>
<keyword evidence="3 5" id="KW-0143">Chaperone</keyword>
<name>A0A977K9X5_9CREN</name>
<dbReference type="GO" id="GO:0016272">
    <property type="term" value="C:prefoldin complex"/>
    <property type="evidence" value="ECO:0007669"/>
    <property type="project" value="UniProtKB-UniRule"/>
</dbReference>
<dbReference type="SUPFAM" id="SSF46579">
    <property type="entry name" value="Prefoldin"/>
    <property type="match status" value="1"/>
</dbReference>
<dbReference type="GO" id="GO:0051082">
    <property type="term" value="F:unfolded protein binding"/>
    <property type="evidence" value="ECO:0007669"/>
    <property type="project" value="UniProtKB-UniRule"/>
</dbReference>
<dbReference type="InterPro" id="IPR009053">
    <property type="entry name" value="Prefoldin"/>
</dbReference>
<dbReference type="Pfam" id="PF02996">
    <property type="entry name" value="Prefoldin"/>
    <property type="match status" value="1"/>
</dbReference>
<accession>A0A977K9X5</accession>
<comment type="function">
    <text evidence="4 5">Molecular chaperone capable of stabilizing a range of proteins. Seems to fulfill an ATP-independent, HSP70-like function in archaeal de novo protein folding.</text>
</comment>
<keyword evidence="7" id="KW-0175">Coiled coil</keyword>
<evidence type="ECO:0000256" key="2">
    <source>
        <dbReference type="ARBA" id="ARBA00011716"/>
    </source>
</evidence>
<dbReference type="AlphaFoldDB" id="A0A977K9X5"/>
<dbReference type="EMBL" id="CP006868">
    <property type="protein sequence ID" value="UXD21696.1"/>
    <property type="molecule type" value="Genomic_DNA"/>
</dbReference>
<comment type="subcellular location">
    <subcellularLocation>
        <location evidence="5">Cytoplasm</location>
    </subcellularLocation>
</comment>
<dbReference type="InterPro" id="IPR004127">
    <property type="entry name" value="Prefoldin_subunit_alpha"/>
</dbReference>
<keyword evidence="5" id="KW-0963">Cytoplasm</keyword>
<dbReference type="Gene3D" id="1.10.287.370">
    <property type="match status" value="1"/>
</dbReference>
<evidence type="ECO:0000256" key="5">
    <source>
        <dbReference type="HAMAP-Rule" id="MF_00308"/>
    </source>
</evidence>
<comment type="similarity">
    <text evidence="5">Belongs to the prefoldin alpha subunit family.</text>
</comment>
<evidence type="ECO:0000256" key="1">
    <source>
        <dbReference type="ARBA" id="ARBA00010048"/>
    </source>
</evidence>
<evidence type="ECO:0000313" key="8">
    <source>
        <dbReference type="EMBL" id="UXD21696.1"/>
    </source>
</evidence>
<evidence type="ECO:0000256" key="6">
    <source>
        <dbReference type="NCBIfam" id="TIGR00293"/>
    </source>
</evidence>
<comment type="subunit">
    <text evidence="2 5">Heterohexamer of two alpha and four beta subunits.</text>
</comment>
<dbReference type="NCBIfam" id="TIGR00293">
    <property type="entry name" value="prefoldin subunit alpha"/>
    <property type="match status" value="1"/>
</dbReference>
<sequence>MRSVAEQKAPEKAETPKINIQEEVRSLLAQAEYLRSQIDAVNAVIDDLYAALEVLDFIAKEGAGKTVLVPIGAGNLIKAKIEDTSTVITSVGGRLSLEVPTEEAKKAIESRIAALEQVRLTLLRKLEEINRKINEILPELQKKA</sequence>
<dbReference type="InterPro" id="IPR011599">
    <property type="entry name" value="PFD_alpha_archaea"/>
</dbReference>
<dbReference type="Proteomes" id="UP001063698">
    <property type="component" value="Chromosome"/>
</dbReference>
<dbReference type="KEGG" id="ipc:IPA_06960"/>
<keyword evidence="9" id="KW-1185">Reference proteome</keyword>
<dbReference type="HAMAP" id="MF_00308">
    <property type="entry name" value="PfdA"/>
    <property type="match status" value="1"/>
</dbReference>
<gene>
    <name evidence="5" type="primary">pfdA</name>
    <name evidence="8" type="ORF">IPA_06960</name>
</gene>
<feature type="coiled-coil region" evidence="7">
    <location>
        <begin position="112"/>
        <end position="143"/>
    </location>
</feature>
<dbReference type="CDD" id="cd23160">
    <property type="entry name" value="Prefoldin_alpha_GimC"/>
    <property type="match status" value="1"/>
</dbReference>
<proteinExistence type="inferred from homology"/>
<comment type="similarity">
    <text evidence="1">Belongs to the prefoldin subunit alpha family.</text>
</comment>
<evidence type="ECO:0000313" key="9">
    <source>
        <dbReference type="Proteomes" id="UP001063698"/>
    </source>
</evidence>